<name>A0A5J9TRM4_9POAL</name>
<sequence length="269" mass="26046">MAAPAAKAPTGTPAPPARNRAPAAKGPMETPAPGAKAPTGTAAKGPTGTAVPPGPALGAMAPPAMVTTRSRPTPHGPTMTTTATADGDGDGDGYGDSAGDVAQEQPIPVAPGLSGRPTLTLNPPTSLSLGSFRRRSLSLGPLLHGAASMTAPAAPSPSAAALSSTAPDRGRRRGSLSLGGSLSFGGGYLSLSGGYLSLDGSLSLGGGSVSLDDDRRGSLSLGGSLSLDGRLRLPLPSLAAPSPLLGVCVAPAPSLAADRPGRAGGHRRA</sequence>
<evidence type="ECO:0000313" key="2">
    <source>
        <dbReference type="EMBL" id="TVU13994.1"/>
    </source>
</evidence>
<evidence type="ECO:0000256" key="1">
    <source>
        <dbReference type="SAM" id="MobiDB-lite"/>
    </source>
</evidence>
<gene>
    <name evidence="2" type="ORF">EJB05_37435</name>
</gene>
<feature type="region of interest" description="Disordered" evidence="1">
    <location>
        <begin position="147"/>
        <end position="177"/>
    </location>
</feature>
<dbReference type="Proteomes" id="UP000324897">
    <property type="component" value="Unassembled WGS sequence"/>
</dbReference>
<organism evidence="2 3">
    <name type="scientific">Eragrostis curvula</name>
    <name type="common">weeping love grass</name>
    <dbReference type="NCBI Taxonomy" id="38414"/>
    <lineage>
        <taxon>Eukaryota</taxon>
        <taxon>Viridiplantae</taxon>
        <taxon>Streptophyta</taxon>
        <taxon>Embryophyta</taxon>
        <taxon>Tracheophyta</taxon>
        <taxon>Spermatophyta</taxon>
        <taxon>Magnoliopsida</taxon>
        <taxon>Liliopsida</taxon>
        <taxon>Poales</taxon>
        <taxon>Poaceae</taxon>
        <taxon>PACMAD clade</taxon>
        <taxon>Chloridoideae</taxon>
        <taxon>Eragrostideae</taxon>
        <taxon>Eragrostidinae</taxon>
        <taxon>Eragrostis</taxon>
    </lineage>
</organism>
<dbReference type="Gramene" id="TVU13994">
    <property type="protein sequence ID" value="TVU13994"/>
    <property type="gene ID" value="EJB05_37435"/>
</dbReference>
<feature type="region of interest" description="Disordered" evidence="1">
    <location>
        <begin position="1"/>
        <end position="132"/>
    </location>
</feature>
<evidence type="ECO:0000313" key="3">
    <source>
        <dbReference type="Proteomes" id="UP000324897"/>
    </source>
</evidence>
<feature type="compositionally biased region" description="Low complexity" evidence="1">
    <location>
        <begin position="1"/>
        <end position="66"/>
    </location>
</feature>
<comment type="caution">
    <text evidence="2">The sequence shown here is derived from an EMBL/GenBank/DDBJ whole genome shotgun (WGS) entry which is preliminary data.</text>
</comment>
<accession>A0A5J9TRM4</accession>
<reference evidence="2 3" key="1">
    <citation type="journal article" date="2019" name="Sci. Rep.">
        <title>A high-quality genome of Eragrostis curvula grass provides insights into Poaceae evolution and supports new strategies to enhance forage quality.</title>
        <authorList>
            <person name="Carballo J."/>
            <person name="Santos B.A.C.M."/>
            <person name="Zappacosta D."/>
            <person name="Garbus I."/>
            <person name="Selva J.P."/>
            <person name="Gallo C.A."/>
            <person name="Diaz A."/>
            <person name="Albertini E."/>
            <person name="Caccamo M."/>
            <person name="Echenique V."/>
        </authorList>
    </citation>
    <scope>NUCLEOTIDE SEQUENCE [LARGE SCALE GENOMIC DNA]</scope>
    <source>
        <strain evidence="3">cv. Victoria</strain>
        <tissue evidence="2">Leaf</tissue>
    </source>
</reference>
<proteinExistence type="predicted"/>
<feature type="compositionally biased region" description="Low complexity" evidence="1">
    <location>
        <begin position="117"/>
        <end position="132"/>
    </location>
</feature>
<protein>
    <submittedName>
        <fullName evidence="2">Uncharacterized protein</fullName>
    </submittedName>
</protein>
<feature type="compositionally biased region" description="Low complexity" evidence="1">
    <location>
        <begin position="76"/>
        <end position="86"/>
    </location>
</feature>
<feature type="compositionally biased region" description="Low complexity" evidence="1">
    <location>
        <begin position="147"/>
        <end position="167"/>
    </location>
</feature>
<feature type="non-terminal residue" evidence="2">
    <location>
        <position position="1"/>
    </location>
</feature>
<dbReference type="AlphaFoldDB" id="A0A5J9TRM4"/>
<keyword evidence="3" id="KW-1185">Reference proteome</keyword>
<dbReference type="EMBL" id="RWGY01000031">
    <property type="protein sequence ID" value="TVU13994.1"/>
    <property type="molecule type" value="Genomic_DNA"/>
</dbReference>